<comment type="caution">
    <text evidence="1">The sequence shown here is derived from an EMBL/GenBank/DDBJ whole genome shotgun (WGS) entry which is preliminary data.</text>
</comment>
<gene>
    <name evidence="1" type="ORF">TGVEG_442750</name>
</gene>
<dbReference type="VEuPathDB" id="ToxoDB:TGVEG_442750"/>
<feature type="non-terminal residue" evidence="1">
    <location>
        <position position="1"/>
    </location>
</feature>
<keyword evidence="2" id="KW-1185">Reference proteome</keyword>
<dbReference type="EMBL" id="AAYL02000513">
    <property type="protein sequence ID" value="ESS28120.1"/>
    <property type="molecule type" value="Genomic_DNA"/>
</dbReference>
<protein>
    <submittedName>
        <fullName evidence="1">Uncharacterized protein</fullName>
    </submittedName>
</protein>
<name>V5AW98_TOXGV</name>
<organism evidence="1 2">
    <name type="scientific">Toxoplasma gondii (strain ATCC 50861 / VEG)</name>
    <dbReference type="NCBI Taxonomy" id="432359"/>
    <lineage>
        <taxon>Eukaryota</taxon>
        <taxon>Sar</taxon>
        <taxon>Alveolata</taxon>
        <taxon>Apicomplexa</taxon>
        <taxon>Conoidasida</taxon>
        <taxon>Coccidia</taxon>
        <taxon>Eucoccidiorida</taxon>
        <taxon>Eimeriorina</taxon>
        <taxon>Sarcocystidae</taxon>
        <taxon>Toxoplasma</taxon>
    </lineage>
</organism>
<proteinExistence type="predicted"/>
<dbReference type="Proteomes" id="UP000002226">
    <property type="component" value="Unassembled WGS sequence"/>
</dbReference>
<dbReference type="AlphaFoldDB" id="V5AW98"/>
<sequence>WRRIRPRGVTTTCSRTSMTCCLYPSESECPAWDAWANPVAEANDPSSLVSEYAACGVWRPHTVLPFSGMSLVAYLRGWSLEKVLLGSSGGTVPAACPCLVCGAATPQRSFGTLARTADVLHLATPQVAGWDEGVTVVDRGPGEKCFAVCDWQVVFRRGCSLTGSDSERE</sequence>
<accession>V5AW98</accession>
<evidence type="ECO:0000313" key="2">
    <source>
        <dbReference type="Proteomes" id="UP000002226"/>
    </source>
</evidence>
<reference evidence="1" key="1">
    <citation type="submission" date="2007-03" db="EMBL/GenBank/DDBJ databases">
        <authorList>
            <person name="Paulsen I."/>
        </authorList>
    </citation>
    <scope>NUCLEOTIDE SEQUENCE</scope>
    <source>
        <strain evidence="1">VEG</strain>
    </source>
</reference>
<evidence type="ECO:0000313" key="1">
    <source>
        <dbReference type="EMBL" id="ESS28120.1"/>
    </source>
</evidence>